<sequence length="77" mass="9167">MFRIRCNLFYTILNCDDTVILLFQHILYLPELSSSDKVLCALVPVLFLIELQIGYMLDDFLSLFELKRIFNMLRTFL</sequence>
<gene>
    <name evidence="2" type="ORF">MtrunA17_Chr1g0150171</name>
</gene>
<evidence type="ECO:0000313" key="2">
    <source>
        <dbReference type="EMBL" id="RHN77014.1"/>
    </source>
</evidence>
<protein>
    <submittedName>
        <fullName evidence="1">Uncharacterized protein</fullName>
    </submittedName>
</protein>
<accession>I3SEC0</accession>
<dbReference type="Gramene" id="rna421">
    <property type="protein sequence ID" value="RHN77014.1"/>
    <property type="gene ID" value="gene421"/>
</dbReference>
<name>I3SEC0_MEDTR</name>
<organism evidence="1">
    <name type="scientific">Medicago truncatula</name>
    <name type="common">Barrel medic</name>
    <name type="synonym">Medicago tribuloides</name>
    <dbReference type="NCBI Taxonomy" id="3880"/>
    <lineage>
        <taxon>Eukaryota</taxon>
        <taxon>Viridiplantae</taxon>
        <taxon>Streptophyta</taxon>
        <taxon>Embryophyta</taxon>
        <taxon>Tracheophyta</taxon>
        <taxon>Spermatophyta</taxon>
        <taxon>Magnoliopsida</taxon>
        <taxon>eudicotyledons</taxon>
        <taxon>Gunneridae</taxon>
        <taxon>Pentapetalae</taxon>
        <taxon>rosids</taxon>
        <taxon>fabids</taxon>
        <taxon>Fabales</taxon>
        <taxon>Fabaceae</taxon>
        <taxon>Papilionoideae</taxon>
        <taxon>50 kb inversion clade</taxon>
        <taxon>NPAAA clade</taxon>
        <taxon>Hologalegina</taxon>
        <taxon>IRL clade</taxon>
        <taxon>Trifolieae</taxon>
        <taxon>Medicago</taxon>
    </lineage>
</organism>
<dbReference type="Proteomes" id="UP000265566">
    <property type="component" value="Chromosome 1"/>
</dbReference>
<dbReference type="EMBL" id="PSQE01000001">
    <property type="protein sequence ID" value="RHN77014.1"/>
    <property type="molecule type" value="Genomic_DNA"/>
</dbReference>
<evidence type="ECO:0000313" key="1">
    <source>
        <dbReference type="EMBL" id="AFK38612.1"/>
    </source>
</evidence>
<reference evidence="2" key="2">
    <citation type="journal article" date="2018" name="Nat. Plants">
        <title>Whole-genome landscape of Medicago truncatula symbiotic genes.</title>
        <authorList>
            <person name="Pecrix Y."/>
            <person name="Gamas P."/>
            <person name="Carrere S."/>
        </authorList>
    </citation>
    <scope>NUCLEOTIDE SEQUENCE</scope>
    <source>
        <tissue evidence="2">Leaves</tissue>
    </source>
</reference>
<reference evidence="1" key="1">
    <citation type="submission" date="2012-05" db="EMBL/GenBank/DDBJ databases">
        <authorList>
            <person name="Krishnakumar V."/>
            <person name="Cheung F."/>
            <person name="Xiao Y."/>
            <person name="Chan A."/>
            <person name="Moskal W.A."/>
            <person name="Town C.D."/>
        </authorList>
    </citation>
    <scope>NUCLEOTIDE SEQUENCE</scope>
</reference>
<proteinExistence type="evidence at transcript level"/>
<dbReference type="AlphaFoldDB" id="I3SEC0"/>
<dbReference type="EMBL" id="BT138817">
    <property type="protein sequence ID" value="AFK38612.1"/>
    <property type="molecule type" value="mRNA"/>
</dbReference>